<gene>
    <name evidence="4" type="ORF">ACFQRI_26360</name>
</gene>
<feature type="domain" description="DUF8175" evidence="3">
    <location>
        <begin position="51"/>
        <end position="234"/>
    </location>
</feature>
<keyword evidence="2" id="KW-0472">Membrane</keyword>
<evidence type="ECO:0000313" key="4">
    <source>
        <dbReference type="EMBL" id="MFC7344950.1"/>
    </source>
</evidence>
<keyword evidence="2" id="KW-1133">Transmembrane helix</keyword>
<proteinExistence type="predicted"/>
<dbReference type="Pfam" id="PF26526">
    <property type="entry name" value="DUF8175"/>
    <property type="match status" value="1"/>
</dbReference>
<evidence type="ECO:0000256" key="2">
    <source>
        <dbReference type="SAM" id="Phobius"/>
    </source>
</evidence>
<keyword evidence="5" id="KW-1185">Reference proteome</keyword>
<dbReference type="RefSeq" id="WP_380673241.1">
    <property type="nucleotide sequence ID" value="NZ_JBHTCJ010000022.1"/>
</dbReference>
<feature type="transmembrane region" description="Helical" evidence="2">
    <location>
        <begin position="21"/>
        <end position="39"/>
    </location>
</feature>
<feature type="region of interest" description="Disordered" evidence="1">
    <location>
        <begin position="42"/>
        <end position="75"/>
    </location>
</feature>
<dbReference type="InterPro" id="IPR058488">
    <property type="entry name" value="DUF8175"/>
</dbReference>
<sequence length="240" mass="25322">MTTTDQQPQQQRRRRRRITGIAAIVFLVVIAAVAVFVAVTGGESSSPRPVPPSRPSAPAPSTDSPVEGNQALPTRAPQVRWEVVQGIALPISQEAGPGMQGGAVAADYQRSPVGALLASMQISTRYLVLPGDGWRQVTEHQVLPGPGRDAYIKARSSAGDDLGSARSQFAGFRFVTYTPDEAVIQLASRAANGGLVGTTVTVRWSEGDWKLELQPNGAVSPGATQLADLSYYTPFSAGVN</sequence>
<keyword evidence="2" id="KW-0812">Transmembrane</keyword>
<feature type="compositionally biased region" description="Pro residues" evidence="1">
    <location>
        <begin position="48"/>
        <end position="58"/>
    </location>
</feature>
<dbReference type="Proteomes" id="UP001596504">
    <property type="component" value="Unassembled WGS sequence"/>
</dbReference>
<dbReference type="EMBL" id="JBHTCJ010000022">
    <property type="protein sequence ID" value="MFC7344950.1"/>
    <property type="molecule type" value="Genomic_DNA"/>
</dbReference>
<comment type="caution">
    <text evidence="4">The sequence shown here is derived from an EMBL/GenBank/DDBJ whole genome shotgun (WGS) entry which is preliminary data.</text>
</comment>
<evidence type="ECO:0000313" key="5">
    <source>
        <dbReference type="Proteomes" id="UP001596504"/>
    </source>
</evidence>
<protein>
    <recommendedName>
        <fullName evidence="3">DUF8175 domain-containing protein</fullName>
    </recommendedName>
</protein>
<organism evidence="4 5">
    <name type="scientific">Saccharopolyspora griseoalba</name>
    <dbReference type="NCBI Taxonomy" id="1431848"/>
    <lineage>
        <taxon>Bacteria</taxon>
        <taxon>Bacillati</taxon>
        <taxon>Actinomycetota</taxon>
        <taxon>Actinomycetes</taxon>
        <taxon>Pseudonocardiales</taxon>
        <taxon>Pseudonocardiaceae</taxon>
        <taxon>Saccharopolyspora</taxon>
    </lineage>
</organism>
<name>A0ABW2LTJ4_9PSEU</name>
<reference evidence="5" key="1">
    <citation type="journal article" date="2019" name="Int. J. Syst. Evol. Microbiol.">
        <title>The Global Catalogue of Microorganisms (GCM) 10K type strain sequencing project: providing services to taxonomists for standard genome sequencing and annotation.</title>
        <authorList>
            <consortium name="The Broad Institute Genomics Platform"/>
            <consortium name="The Broad Institute Genome Sequencing Center for Infectious Disease"/>
            <person name="Wu L."/>
            <person name="Ma J."/>
        </authorList>
    </citation>
    <scope>NUCLEOTIDE SEQUENCE [LARGE SCALE GENOMIC DNA]</scope>
    <source>
        <strain evidence="5">WLHS5</strain>
    </source>
</reference>
<evidence type="ECO:0000259" key="3">
    <source>
        <dbReference type="Pfam" id="PF26526"/>
    </source>
</evidence>
<accession>A0ABW2LTJ4</accession>
<evidence type="ECO:0000256" key="1">
    <source>
        <dbReference type="SAM" id="MobiDB-lite"/>
    </source>
</evidence>